<dbReference type="EMBL" id="KZ857429">
    <property type="protein sequence ID" value="RDX46204.1"/>
    <property type="molecule type" value="Genomic_DNA"/>
</dbReference>
<sequence>MLCSATAWYWLISFCGPRVKELVEELAEDPDRYKQSPDWLARLCHDVYSDISWQRRRRLDAGDYFEHLQGQDVTGKVARPRNLEDNFLPRVENTVLSFVRTWLSYPNNTEMLRAYLVVYILQAFRNSDVLMLEGVWRYYREVKAGVLGLPRSDHPGLAALHHMVQQLLPIARGDPIPSPTAVQQAVLRNSDHFSPFRNLATSRLRTTSNQGPFHPDNVDKPGAYPSCVISRALIFDTPFQHDETFGYFSSKADWDAQDADAVKKCTKVMQAATQRILNVKCYGSPQAQRISDGMDAVKSYFEYEPKYNALLASHAPHPVPFVIFYDWTQGKEQITGKNGKVKNRRFKKLLLLGGLTGYLLTADLVYAGKVAPPTLAEVAEVLRRNKMGSLSGLEEAGLIRSKKNATEAEVLNAFTRVFNFLSTRIDISDKQLIGFDAVMVEHLLCKFSRLTSARKRDLAGKGKGRA</sequence>
<accession>A0A371D0Z3</accession>
<evidence type="ECO:0000313" key="2">
    <source>
        <dbReference type="Proteomes" id="UP000256964"/>
    </source>
</evidence>
<name>A0A371D0Z3_9APHY</name>
<proteinExistence type="predicted"/>
<dbReference type="OrthoDB" id="2797654at2759"/>
<reference evidence="1 2" key="1">
    <citation type="journal article" date="2018" name="Biotechnol. Biofuels">
        <title>Integrative visual omics of the white-rot fungus Polyporus brumalis exposes the biotechnological potential of its oxidative enzymes for delignifying raw plant biomass.</title>
        <authorList>
            <person name="Miyauchi S."/>
            <person name="Rancon A."/>
            <person name="Drula E."/>
            <person name="Hage H."/>
            <person name="Chaduli D."/>
            <person name="Favel A."/>
            <person name="Grisel S."/>
            <person name="Henrissat B."/>
            <person name="Herpoel-Gimbert I."/>
            <person name="Ruiz-Duenas F.J."/>
            <person name="Chevret D."/>
            <person name="Hainaut M."/>
            <person name="Lin J."/>
            <person name="Wang M."/>
            <person name="Pangilinan J."/>
            <person name="Lipzen A."/>
            <person name="Lesage-Meessen L."/>
            <person name="Navarro D."/>
            <person name="Riley R."/>
            <person name="Grigoriev I.V."/>
            <person name="Zhou S."/>
            <person name="Raouche S."/>
            <person name="Rosso M.N."/>
        </authorList>
    </citation>
    <scope>NUCLEOTIDE SEQUENCE [LARGE SCALE GENOMIC DNA]</scope>
    <source>
        <strain evidence="1 2">BRFM 1820</strain>
    </source>
</reference>
<evidence type="ECO:0000313" key="1">
    <source>
        <dbReference type="EMBL" id="RDX46204.1"/>
    </source>
</evidence>
<protein>
    <submittedName>
        <fullName evidence="1">Uncharacterized protein</fullName>
    </submittedName>
</protein>
<gene>
    <name evidence="1" type="ORF">OH76DRAFT_1356310</name>
</gene>
<dbReference type="AlphaFoldDB" id="A0A371D0Z3"/>
<organism evidence="1 2">
    <name type="scientific">Lentinus brumalis</name>
    <dbReference type="NCBI Taxonomy" id="2498619"/>
    <lineage>
        <taxon>Eukaryota</taxon>
        <taxon>Fungi</taxon>
        <taxon>Dikarya</taxon>
        <taxon>Basidiomycota</taxon>
        <taxon>Agaricomycotina</taxon>
        <taxon>Agaricomycetes</taxon>
        <taxon>Polyporales</taxon>
        <taxon>Polyporaceae</taxon>
        <taxon>Lentinus</taxon>
    </lineage>
</organism>
<dbReference type="Proteomes" id="UP000256964">
    <property type="component" value="Unassembled WGS sequence"/>
</dbReference>
<keyword evidence="2" id="KW-1185">Reference proteome</keyword>